<sequence>MANLKVKFGGLEFKNPIVAAAGPLGRTFEALKRSIEAGCGAVTLKSNNATPKETIEPRPSAHILARPAHVFLNKYRLKNMMINWEGVPVEFTAEEQRKMIERIRPIAREHDCRVIANMHPDPMYLQDMDMFKQDMKTVLSAGPDMIEFCICPYHVPPELTYPDNQDYDRIDEMLKPVYAAAMEIADVPVIAKHNGPIFNRSAKTFAGLGVKSFHVTEGPQFYGTVVDIDSMTPLAPGPAVITYGAHRRPMI</sequence>
<reference evidence="1" key="1">
    <citation type="journal article" date="2014" name="Front. Microbiol.">
        <title>High frequency of phylogenetically diverse reductive dehalogenase-homologous genes in deep subseafloor sedimentary metagenomes.</title>
        <authorList>
            <person name="Kawai M."/>
            <person name="Futagami T."/>
            <person name="Toyoda A."/>
            <person name="Takaki Y."/>
            <person name="Nishi S."/>
            <person name="Hori S."/>
            <person name="Arai W."/>
            <person name="Tsubouchi T."/>
            <person name="Morono Y."/>
            <person name="Uchiyama I."/>
            <person name="Ito T."/>
            <person name="Fujiyama A."/>
            <person name="Inagaki F."/>
            <person name="Takami H."/>
        </authorList>
    </citation>
    <scope>NUCLEOTIDE SEQUENCE</scope>
    <source>
        <strain evidence="1">Expedition CK06-06</strain>
    </source>
</reference>
<feature type="non-terminal residue" evidence="1">
    <location>
        <position position="251"/>
    </location>
</feature>
<name>X0VS20_9ZZZZ</name>
<dbReference type="SUPFAM" id="SSF51395">
    <property type="entry name" value="FMN-linked oxidoreductases"/>
    <property type="match status" value="1"/>
</dbReference>
<proteinExistence type="predicted"/>
<protein>
    <submittedName>
        <fullName evidence="1">Uncharacterized protein</fullName>
    </submittedName>
</protein>
<gene>
    <name evidence="1" type="ORF">S01H1_49283</name>
</gene>
<organism evidence="1">
    <name type="scientific">marine sediment metagenome</name>
    <dbReference type="NCBI Taxonomy" id="412755"/>
    <lineage>
        <taxon>unclassified sequences</taxon>
        <taxon>metagenomes</taxon>
        <taxon>ecological metagenomes</taxon>
    </lineage>
</organism>
<evidence type="ECO:0000313" key="1">
    <source>
        <dbReference type="EMBL" id="GAG21005.1"/>
    </source>
</evidence>
<dbReference type="EMBL" id="BARS01031691">
    <property type="protein sequence ID" value="GAG21005.1"/>
    <property type="molecule type" value="Genomic_DNA"/>
</dbReference>
<accession>X0VS20</accession>
<dbReference type="AlphaFoldDB" id="X0VS20"/>
<comment type="caution">
    <text evidence="1">The sequence shown here is derived from an EMBL/GenBank/DDBJ whole genome shotgun (WGS) entry which is preliminary data.</text>
</comment>
<dbReference type="InterPro" id="IPR013785">
    <property type="entry name" value="Aldolase_TIM"/>
</dbReference>
<dbReference type="Gene3D" id="3.20.20.70">
    <property type="entry name" value="Aldolase class I"/>
    <property type="match status" value="1"/>
</dbReference>